<evidence type="ECO:0000259" key="10">
    <source>
        <dbReference type="PROSITE" id="PS50109"/>
    </source>
</evidence>
<keyword evidence="6 13" id="KW-0418">Kinase</keyword>
<sequence>MTSHNSENSLRADELMRDASAAIKLASALAAWERTFDAIGNIVTIMDGNFKIIRANKAAHCTLGAEPGSLIGQYCYQAFADLPTPCEGCPGTNTLEYGRVSSAEIHHGKLGKTFLITTSPLADEKGEFTRIAHIAKDITEKLTMERRLLQAQKMAAIGNLAGGIAHDFNNILTAIGGYVQLILLKSGNDQRISQDADQVRAAIKRATDLVSQLLTFSRQTEHPKKSIQVAPVVQEALKLLRASIPASIELRQSLDSAAIILGDPTQLHQVVMNLATNASHSMLEGGGTLGVSLREIAIEEYERRPQLTMLPTGRYLCLEVSDTGCGMTQEIVGKIFEPYFTTKEIDQGTGLGLSVAHGIVSSHGGTINVYSEPGQGTTFQVYLPIVDREPDPVAEPAVGAAMWGGSEQILLVDDEESIAELGREVLTFYGYRVTVRCNGVQGLESFRKDPDRYDLVITDLTMPAMNGLRLAAAVKALRPRTPVILCSGHSEITSKARAEAQGIDLYLQKPLDMTELVQAVRGVLDRTV</sequence>
<evidence type="ECO:0000313" key="14">
    <source>
        <dbReference type="Proteomes" id="UP000001508"/>
    </source>
</evidence>
<keyword evidence="8" id="KW-0902">Two-component regulatory system</keyword>
<dbReference type="InterPro" id="IPR035965">
    <property type="entry name" value="PAS-like_dom_sf"/>
</dbReference>
<evidence type="ECO:0000256" key="4">
    <source>
        <dbReference type="ARBA" id="ARBA00022679"/>
    </source>
</evidence>
<feature type="domain" description="Histidine kinase" evidence="10">
    <location>
        <begin position="163"/>
        <end position="387"/>
    </location>
</feature>
<dbReference type="Proteomes" id="UP000001508">
    <property type="component" value="Chromosome"/>
</dbReference>
<evidence type="ECO:0000256" key="9">
    <source>
        <dbReference type="PROSITE-ProRule" id="PRU00169"/>
    </source>
</evidence>
<dbReference type="InterPro" id="IPR000014">
    <property type="entry name" value="PAS"/>
</dbReference>
<dbReference type="CDD" id="cd00082">
    <property type="entry name" value="HisKA"/>
    <property type="match status" value="1"/>
</dbReference>
<dbReference type="InParanoid" id="D6Z0Y6"/>
<dbReference type="SMART" id="SM00448">
    <property type="entry name" value="REC"/>
    <property type="match status" value="1"/>
</dbReference>
<dbReference type="eggNOG" id="COG4191">
    <property type="taxonomic scope" value="Bacteria"/>
</dbReference>
<dbReference type="eggNOG" id="COG0784">
    <property type="taxonomic scope" value="Bacteria"/>
</dbReference>
<protein>
    <recommendedName>
        <fullName evidence="2">histidine kinase</fullName>
        <ecNumber evidence="2">2.7.13.3</ecNumber>
    </recommendedName>
</protein>
<dbReference type="Gene3D" id="3.30.450.20">
    <property type="entry name" value="PAS domain"/>
    <property type="match status" value="1"/>
</dbReference>
<dbReference type="InterPro" id="IPR011006">
    <property type="entry name" value="CheY-like_superfamily"/>
</dbReference>
<dbReference type="OrthoDB" id="5487437at2"/>
<dbReference type="Gene3D" id="1.10.287.130">
    <property type="match status" value="1"/>
</dbReference>
<dbReference type="PANTHER" id="PTHR43065:SF46">
    <property type="entry name" value="C4-DICARBOXYLATE TRANSPORT SENSOR PROTEIN DCTB"/>
    <property type="match status" value="1"/>
</dbReference>
<keyword evidence="3 9" id="KW-0597">Phosphoprotein</keyword>
<dbReference type="HOGENOM" id="CLU_000445_114_51_7"/>
<evidence type="ECO:0000256" key="1">
    <source>
        <dbReference type="ARBA" id="ARBA00000085"/>
    </source>
</evidence>
<evidence type="ECO:0000256" key="8">
    <source>
        <dbReference type="ARBA" id="ARBA00023012"/>
    </source>
</evidence>
<organism evidence="13 14">
    <name type="scientific">Desulfurivibrio alkaliphilus (strain DSM 19089 / UNIQEM U267 / AHT2)</name>
    <dbReference type="NCBI Taxonomy" id="589865"/>
    <lineage>
        <taxon>Bacteria</taxon>
        <taxon>Pseudomonadati</taxon>
        <taxon>Thermodesulfobacteriota</taxon>
        <taxon>Desulfobulbia</taxon>
        <taxon>Desulfobulbales</taxon>
        <taxon>Desulfobulbaceae</taxon>
        <taxon>Desulfurivibrio</taxon>
    </lineage>
</organism>
<dbReference type="InterPro" id="IPR003594">
    <property type="entry name" value="HATPase_dom"/>
</dbReference>
<evidence type="ECO:0000256" key="6">
    <source>
        <dbReference type="ARBA" id="ARBA00022777"/>
    </source>
</evidence>
<keyword evidence="5" id="KW-0547">Nucleotide-binding</keyword>
<dbReference type="SUPFAM" id="SSF55785">
    <property type="entry name" value="PYP-like sensor domain (PAS domain)"/>
    <property type="match status" value="1"/>
</dbReference>
<proteinExistence type="predicted"/>
<dbReference type="InterPro" id="IPR036097">
    <property type="entry name" value="HisK_dim/P_sf"/>
</dbReference>
<dbReference type="PANTHER" id="PTHR43065">
    <property type="entry name" value="SENSOR HISTIDINE KINASE"/>
    <property type="match status" value="1"/>
</dbReference>
<comment type="catalytic activity">
    <reaction evidence="1">
        <text>ATP + protein L-histidine = ADP + protein N-phospho-L-histidine.</text>
        <dbReference type="EC" id="2.7.13.3"/>
    </reaction>
</comment>
<dbReference type="EMBL" id="CP001940">
    <property type="protein sequence ID" value="ADH87246.1"/>
    <property type="molecule type" value="Genomic_DNA"/>
</dbReference>
<feature type="modified residue" description="4-aspartylphosphate" evidence="9">
    <location>
        <position position="459"/>
    </location>
</feature>
<dbReference type="Pfam" id="PF00512">
    <property type="entry name" value="HisKA"/>
    <property type="match status" value="1"/>
</dbReference>
<reference evidence="14" key="1">
    <citation type="submission" date="2010-02" db="EMBL/GenBank/DDBJ databases">
        <title>Complete sequence of Desulfurivibrio alkaliphilus AHT2.</title>
        <authorList>
            <consortium name="US DOE Joint Genome Institute"/>
            <person name="Pitluck S."/>
            <person name="Chertkov O."/>
            <person name="Detter J.C."/>
            <person name="Han C."/>
            <person name="Tapia R."/>
            <person name="Larimer F."/>
            <person name="Land M."/>
            <person name="Hauser L."/>
            <person name="Kyrpides N."/>
            <person name="Mikhailova N."/>
            <person name="Sorokin D.Y."/>
            <person name="Muyzer G."/>
            <person name="Woyke T."/>
        </authorList>
    </citation>
    <scope>NUCLEOTIDE SEQUENCE [LARGE SCALE GENOMIC DNA]</scope>
    <source>
        <strain evidence="14">DSM 19089 / UNIQEM U267 / AHT2</strain>
    </source>
</reference>
<evidence type="ECO:0000256" key="5">
    <source>
        <dbReference type="ARBA" id="ARBA00022741"/>
    </source>
</evidence>
<dbReference type="CDD" id="cd17546">
    <property type="entry name" value="REC_hyHK_CKI1_RcsC-like"/>
    <property type="match status" value="1"/>
</dbReference>
<dbReference type="KEGG" id="dak:DaAHT2_2582"/>
<dbReference type="STRING" id="589865.DaAHT2_2582"/>
<dbReference type="InterPro" id="IPR001789">
    <property type="entry name" value="Sig_transdc_resp-reg_receiver"/>
</dbReference>
<evidence type="ECO:0000259" key="11">
    <source>
        <dbReference type="PROSITE" id="PS50110"/>
    </source>
</evidence>
<dbReference type="InterPro" id="IPR003661">
    <property type="entry name" value="HisK_dim/P_dom"/>
</dbReference>
<dbReference type="PROSITE" id="PS50109">
    <property type="entry name" value="HIS_KIN"/>
    <property type="match status" value="1"/>
</dbReference>
<dbReference type="Pfam" id="PF13426">
    <property type="entry name" value="PAS_9"/>
    <property type="match status" value="1"/>
</dbReference>
<dbReference type="SMART" id="SM00388">
    <property type="entry name" value="HisKA"/>
    <property type="match status" value="1"/>
</dbReference>
<dbReference type="Pfam" id="PF02518">
    <property type="entry name" value="HATPase_c"/>
    <property type="match status" value="1"/>
</dbReference>
<evidence type="ECO:0000313" key="13">
    <source>
        <dbReference type="EMBL" id="ADH87246.1"/>
    </source>
</evidence>
<dbReference type="Gene3D" id="3.30.565.10">
    <property type="entry name" value="Histidine kinase-like ATPase, C-terminal domain"/>
    <property type="match status" value="1"/>
</dbReference>
<dbReference type="SMART" id="SM00387">
    <property type="entry name" value="HATPase_c"/>
    <property type="match status" value="1"/>
</dbReference>
<accession>D6Z0Y6</accession>
<dbReference type="PRINTS" id="PR00344">
    <property type="entry name" value="BCTRLSENSOR"/>
</dbReference>
<dbReference type="AlphaFoldDB" id="D6Z0Y6"/>
<dbReference type="Pfam" id="PF00072">
    <property type="entry name" value="Response_reg"/>
    <property type="match status" value="1"/>
</dbReference>
<keyword evidence="4" id="KW-0808">Transferase</keyword>
<feature type="domain" description="PAC" evidence="12">
    <location>
        <begin position="93"/>
        <end position="150"/>
    </location>
</feature>
<keyword evidence="7" id="KW-0067">ATP-binding</keyword>
<dbReference type="RefSeq" id="WP_013164756.1">
    <property type="nucleotide sequence ID" value="NC_014216.1"/>
</dbReference>
<feature type="domain" description="Response regulatory" evidence="11">
    <location>
        <begin position="408"/>
        <end position="524"/>
    </location>
</feature>
<dbReference type="PROSITE" id="PS50110">
    <property type="entry name" value="RESPONSE_REGULATORY"/>
    <property type="match status" value="1"/>
</dbReference>
<dbReference type="Gene3D" id="3.40.50.2300">
    <property type="match status" value="1"/>
</dbReference>
<dbReference type="GO" id="GO:0005524">
    <property type="term" value="F:ATP binding"/>
    <property type="evidence" value="ECO:0007669"/>
    <property type="project" value="UniProtKB-KW"/>
</dbReference>
<dbReference type="InterPro" id="IPR004358">
    <property type="entry name" value="Sig_transdc_His_kin-like_C"/>
</dbReference>
<name>D6Z0Y6_DESAT</name>
<evidence type="ECO:0000256" key="7">
    <source>
        <dbReference type="ARBA" id="ARBA00022840"/>
    </source>
</evidence>
<gene>
    <name evidence="13" type="ordered locus">DaAHT2_2582</name>
</gene>
<dbReference type="SUPFAM" id="SSF55874">
    <property type="entry name" value="ATPase domain of HSP90 chaperone/DNA topoisomerase II/histidine kinase"/>
    <property type="match status" value="1"/>
</dbReference>
<dbReference type="PROSITE" id="PS50113">
    <property type="entry name" value="PAC"/>
    <property type="match status" value="1"/>
</dbReference>
<dbReference type="EC" id="2.7.13.3" evidence="2"/>
<evidence type="ECO:0000256" key="3">
    <source>
        <dbReference type="ARBA" id="ARBA00022553"/>
    </source>
</evidence>
<keyword evidence="14" id="KW-1185">Reference proteome</keyword>
<dbReference type="GO" id="GO:0000155">
    <property type="term" value="F:phosphorelay sensor kinase activity"/>
    <property type="evidence" value="ECO:0007669"/>
    <property type="project" value="InterPro"/>
</dbReference>
<evidence type="ECO:0000259" key="12">
    <source>
        <dbReference type="PROSITE" id="PS50113"/>
    </source>
</evidence>
<dbReference type="InterPro" id="IPR036890">
    <property type="entry name" value="HATPase_C_sf"/>
</dbReference>
<dbReference type="InterPro" id="IPR005467">
    <property type="entry name" value="His_kinase_dom"/>
</dbReference>
<dbReference type="SUPFAM" id="SSF52172">
    <property type="entry name" value="CheY-like"/>
    <property type="match status" value="1"/>
</dbReference>
<evidence type="ECO:0000256" key="2">
    <source>
        <dbReference type="ARBA" id="ARBA00012438"/>
    </source>
</evidence>
<dbReference type="InterPro" id="IPR000700">
    <property type="entry name" value="PAS-assoc_C"/>
</dbReference>
<dbReference type="SUPFAM" id="SSF47384">
    <property type="entry name" value="Homodimeric domain of signal transducing histidine kinase"/>
    <property type="match status" value="1"/>
</dbReference>